<dbReference type="InterPro" id="IPR016024">
    <property type="entry name" value="ARM-type_fold"/>
</dbReference>
<dbReference type="InterPro" id="IPR011989">
    <property type="entry name" value="ARM-like"/>
</dbReference>
<dbReference type="Gene3D" id="3.40.50.10810">
    <property type="entry name" value="Tandem AAA-ATPase domain"/>
    <property type="match status" value="1"/>
</dbReference>
<evidence type="ECO:0000256" key="3">
    <source>
        <dbReference type="ARBA" id="ARBA00023125"/>
    </source>
</evidence>
<evidence type="ECO:0000256" key="2">
    <source>
        <dbReference type="ARBA" id="ARBA00022806"/>
    </source>
</evidence>
<dbReference type="InterPro" id="IPR038718">
    <property type="entry name" value="SNF2-like_sf"/>
</dbReference>
<dbReference type="CDD" id="cd18793">
    <property type="entry name" value="SF2_C_SNF"/>
    <property type="match status" value="1"/>
</dbReference>
<dbReference type="PROSITE" id="PS51192">
    <property type="entry name" value="HELICASE_ATP_BIND_1"/>
    <property type="match status" value="1"/>
</dbReference>
<evidence type="ECO:0000313" key="7">
    <source>
        <dbReference type="Proteomes" id="UP000030680"/>
    </source>
</evidence>
<gene>
    <name evidence="6" type="ORF">Gasu_10500</name>
</gene>
<dbReference type="InterPro" id="IPR049730">
    <property type="entry name" value="SNF2/RAD54-like_C"/>
</dbReference>
<evidence type="ECO:0000259" key="4">
    <source>
        <dbReference type="PROSITE" id="PS51192"/>
    </source>
</evidence>
<dbReference type="KEGG" id="gsl:Gasu_10500"/>
<dbReference type="GO" id="GO:0016887">
    <property type="term" value="F:ATP hydrolysis activity"/>
    <property type="evidence" value="ECO:0007669"/>
    <property type="project" value="InterPro"/>
</dbReference>
<keyword evidence="7" id="KW-1185">Reference proteome</keyword>
<dbReference type="Pfam" id="PF00176">
    <property type="entry name" value="SNF2-rel_dom"/>
    <property type="match status" value="1"/>
</dbReference>
<name>M2XNA0_GALSU</name>
<feature type="domain" description="Helicase ATP-binding" evidence="4">
    <location>
        <begin position="1193"/>
        <end position="1361"/>
    </location>
</feature>
<dbReference type="SUPFAM" id="SSF52540">
    <property type="entry name" value="P-loop containing nucleoside triphosphate hydrolases"/>
    <property type="match status" value="2"/>
</dbReference>
<dbReference type="STRING" id="130081.M2XNA0"/>
<protein>
    <submittedName>
        <fullName evidence="6">Chromatin remodeling complex / DNA-dep ATPase</fullName>
    </submittedName>
</protein>
<keyword evidence="3" id="KW-0238">DNA-binding</keyword>
<dbReference type="InterPro" id="IPR022707">
    <property type="entry name" value="Mot1_central_dom"/>
</dbReference>
<keyword evidence="2" id="KW-0347">Helicase</keyword>
<dbReference type="OrthoDB" id="10252227at2759"/>
<dbReference type="GO" id="GO:0017025">
    <property type="term" value="F:TBP-class protein binding"/>
    <property type="evidence" value="ECO:0007669"/>
    <property type="project" value="InterPro"/>
</dbReference>
<dbReference type="SUPFAM" id="SSF48371">
    <property type="entry name" value="ARM repeat"/>
    <property type="match status" value="1"/>
</dbReference>
<dbReference type="InterPro" id="IPR001650">
    <property type="entry name" value="Helicase_C-like"/>
</dbReference>
<evidence type="ECO:0000256" key="1">
    <source>
        <dbReference type="ARBA" id="ARBA00022801"/>
    </source>
</evidence>
<dbReference type="EMBL" id="KB454490">
    <property type="protein sequence ID" value="EME31667.1"/>
    <property type="molecule type" value="Genomic_DNA"/>
</dbReference>
<dbReference type="InterPro" id="IPR044972">
    <property type="entry name" value="Mot1"/>
</dbReference>
<feature type="domain" description="Helicase C-terminal" evidence="5">
    <location>
        <begin position="1532"/>
        <end position="1701"/>
    </location>
</feature>
<dbReference type="InterPro" id="IPR027417">
    <property type="entry name" value="P-loop_NTPase"/>
</dbReference>
<dbReference type="Gene3D" id="3.40.50.300">
    <property type="entry name" value="P-loop containing nucleotide triphosphate hydrolases"/>
    <property type="match status" value="1"/>
</dbReference>
<proteinExistence type="predicted"/>
<dbReference type="GeneID" id="17090297"/>
<dbReference type="eggNOG" id="KOG0392">
    <property type="taxonomic scope" value="Eukaryota"/>
</dbReference>
<keyword evidence="1" id="KW-0378">Hydrolase</keyword>
<dbReference type="GO" id="GO:0004386">
    <property type="term" value="F:helicase activity"/>
    <property type="evidence" value="ECO:0007669"/>
    <property type="project" value="UniProtKB-KW"/>
</dbReference>
<keyword evidence="2" id="KW-0547">Nucleotide-binding</keyword>
<dbReference type="Gene3D" id="1.25.10.10">
    <property type="entry name" value="Leucine-rich Repeat Variant"/>
    <property type="match status" value="3"/>
</dbReference>
<dbReference type="Pfam" id="PF12054">
    <property type="entry name" value="DUF3535"/>
    <property type="match status" value="1"/>
</dbReference>
<organism evidence="6 7">
    <name type="scientific">Galdieria sulphuraria</name>
    <name type="common">Red alga</name>
    <dbReference type="NCBI Taxonomy" id="130081"/>
    <lineage>
        <taxon>Eukaryota</taxon>
        <taxon>Rhodophyta</taxon>
        <taxon>Bangiophyceae</taxon>
        <taxon>Galdieriales</taxon>
        <taxon>Galdieriaceae</taxon>
        <taxon>Galdieria</taxon>
    </lineage>
</organism>
<dbReference type="InterPro" id="IPR014001">
    <property type="entry name" value="Helicase_ATP-bd"/>
</dbReference>
<dbReference type="PANTHER" id="PTHR36498:SF1">
    <property type="entry name" value="TATA-BINDING PROTEIN-ASSOCIATED FACTOR 172"/>
    <property type="match status" value="1"/>
</dbReference>
<dbReference type="Pfam" id="PF00271">
    <property type="entry name" value="Helicase_C"/>
    <property type="match status" value="1"/>
</dbReference>
<dbReference type="Proteomes" id="UP000030680">
    <property type="component" value="Unassembled WGS sequence"/>
</dbReference>
<dbReference type="Gramene" id="EME31667">
    <property type="protein sequence ID" value="EME31667"/>
    <property type="gene ID" value="Gasu_10500"/>
</dbReference>
<evidence type="ECO:0000259" key="5">
    <source>
        <dbReference type="PROSITE" id="PS51194"/>
    </source>
</evidence>
<sequence length="1777" mass="203133">MLSKNMITKSKLDRLFELLEQGASSSIRGIAAEQIGHLAAQHPSQTEQIINRITEIVLYKKSWSSRVSAAYALGIIASQSPKKSKSVVLEPFPSSTELGHRKRKWKQDTASSFLRLEDLNMNDIVRKGGRLLGSSGEELASTNNEDAEQQFKRIHSILGDYHLSENIVSNEDFQGETEPVSSWKPKLNVFDKEGLINNDNSTQGTKEEAPIVMLEDSGSVPEWIFCQCFSKLRNNMFSLDWEVRHGAATGLRELLKYQATEACLDVFYSLEANRILLEDIACRLLILLAVDRYMLPNNCICISFILTLSARFCDFSGTVTVAPVREAASMALATVALHLDIDRVEQIGLYINILAHSDSWEASHCCMQYIFAALSSSSSIVISLLKYSFDDITRGLLSEDHDICAAAARCLFPVVDIIARDSTESSIPFEKLCDSLWQVISSCDEDNSGVCDCLELICRLYKCVLQRNMENANSWFSNHVYQVFPFMLHNNPFIREASRILVTEILENNKNLGNQPLFTIQQCRQWISILVALLFIEKDDCFVETILNKLGDVLHWYDETDLFSSNILSRILELCFQRSFKNSLDVISTLLREEDILTFSGFQEVVSEIADTERRYGDREGRFLRFQQNVCRMIAILFLERKEQSKILCETLKSYLHSSSVFSLTAACHIIRYWYPQAVDSSHREEVMKILFSKLEQFEQNSSDDVHFDEEAANSYQLFNDILSIEKHLSSGKKSKQKYSNTILDGSLIQLCEKGIQGCEQGDYFQVSCLLSEISGNYMPYLQELSARDTWKGSKSSHTDKDSVLHAVIWRVVNYLTSYKSRRTEFILQSQIVIVCSIILSQNIARQDENDNCVPREEEIKLPNKLTPYLLAMMNGLRYSSCIYLQQLSASTLAFTCQLLVKKDKMKAIAKIVENLFNYLIDALKIESEDWQCSQMDGVLLAWKEICRAFGCKLLVSLPKVNELCVQVLENLPDTLENTPTQVANALSFLKYTFKWWHSSLFKHCNDAVQKLTLFCGLQYHVTDFDILNVATDALSEMIFCFHDFLIHVVRHLLPILDSNHKMERSEESILYALRAVHKVVLKLGNEMIPYVSLFLMPLVSRMTHQNTEIRVIASETFGLLLRLLPLEDNTVKLAESEKWLDDPEWQLQRENAKSFIHQLLGWKAREPYNLPVQLEGNIQLREYQRQGLEWLAFLKRYGLHGLLCDDMGLGKTLMTLCIIVGDTVEWKNYGFQKHSLVIAPSSVTAHWFQEAKRFFGSSLSNVILYADSAKKRKKRLASFESSPLIITSYEIKIRSDIESFQSYAWNYLVLDEGHVIRNHHSKTALAIKSLLAEHRLILSGTPVQNSVKDLWSLFDFLTPGFLGDEASFQERFVRPILRGKLLSSEQKDREQADVLLETLHRQVLPFILRRMKSDVLAELPPKIIQNLSFEMNSLQAKLYNAVSGFLATTAKEQLVHDKSPSLHIFSALRCLQQICTHPVLLLDSGKDWIENVSGKLAIDVNSCYHWKSSSKFQCLYDLFADLGLILHEEEVAQKELKEEPEETDWDMNEQDTGHRVLLFAQNRRTLDIVEKFLFMEGPFRHLSYLRLEGTVSPMHRQAIVTRFNSDPSISCMLLTTQIGGLGLNLTGADTVVFIEQDWNPVKDMQAMDRAHRIGQTRTVNVFKLVTKGTLEEKIMKLQEMKTAVAESIVNRDNSSLQDLDTSQLLELFQFDSSGQQDAMEAKNDMESYHSYLKTGSTLESVLKTLPDLWEEEQYTSEFNWNMFVQSFQSGQKDTND</sequence>
<dbReference type="GO" id="GO:0003677">
    <property type="term" value="F:DNA binding"/>
    <property type="evidence" value="ECO:0007669"/>
    <property type="project" value="UniProtKB-KW"/>
</dbReference>
<dbReference type="GO" id="GO:0005524">
    <property type="term" value="F:ATP binding"/>
    <property type="evidence" value="ECO:0007669"/>
    <property type="project" value="InterPro"/>
</dbReference>
<dbReference type="PROSITE" id="PS51194">
    <property type="entry name" value="HELICASE_CTER"/>
    <property type="match status" value="1"/>
</dbReference>
<dbReference type="InterPro" id="IPR000330">
    <property type="entry name" value="SNF2_N"/>
</dbReference>
<keyword evidence="2" id="KW-0067">ATP-binding</keyword>
<evidence type="ECO:0000313" key="6">
    <source>
        <dbReference type="EMBL" id="EME31667.1"/>
    </source>
</evidence>
<dbReference type="PANTHER" id="PTHR36498">
    <property type="entry name" value="TATA-BINDING PROTEIN-ASSOCIATED FACTOR 172"/>
    <property type="match status" value="1"/>
</dbReference>
<dbReference type="SMART" id="SM00490">
    <property type="entry name" value="HELICc"/>
    <property type="match status" value="1"/>
</dbReference>
<dbReference type="RefSeq" id="XP_005708187.1">
    <property type="nucleotide sequence ID" value="XM_005708130.1"/>
</dbReference>
<dbReference type="SMART" id="SM00487">
    <property type="entry name" value="DEXDc"/>
    <property type="match status" value="1"/>
</dbReference>
<reference evidence="7" key="1">
    <citation type="journal article" date="2013" name="Science">
        <title>Gene transfer from bacteria and archaea facilitated evolution of an extremophilic eukaryote.</title>
        <authorList>
            <person name="Schonknecht G."/>
            <person name="Chen W.H."/>
            <person name="Ternes C.M."/>
            <person name="Barbier G.G."/>
            <person name="Shrestha R.P."/>
            <person name="Stanke M."/>
            <person name="Brautigam A."/>
            <person name="Baker B.J."/>
            <person name="Banfield J.F."/>
            <person name="Garavito R.M."/>
            <person name="Carr K."/>
            <person name="Wilkerson C."/>
            <person name="Rensing S.A."/>
            <person name="Gagneul D."/>
            <person name="Dickenson N.E."/>
            <person name="Oesterhelt C."/>
            <person name="Lercher M.J."/>
            <person name="Weber A.P."/>
        </authorList>
    </citation>
    <scope>NUCLEOTIDE SEQUENCE [LARGE SCALE GENOMIC DNA]</scope>
    <source>
        <strain evidence="7">074W</strain>
    </source>
</reference>
<accession>M2XNA0</accession>